<evidence type="ECO:0000256" key="1">
    <source>
        <dbReference type="ARBA" id="ARBA00023002"/>
    </source>
</evidence>
<dbReference type="EMBL" id="JBHUDC010000003">
    <property type="protein sequence ID" value="MFD1512937.1"/>
    <property type="molecule type" value="Genomic_DNA"/>
</dbReference>
<accession>A0ABD6ATR8</accession>
<dbReference type="FunFam" id="3.20.20.100:FF:000004">
    <property type="entry name" value="Oxidoreductase, aldo/keto reductase"/>
    <property type="match status" value="1"/>
</dbReference>
<dbReference type="GO" id="GO:0005829">
    <property type="term" value="C:cytosol"/>
    <property type="evidence" value="ECO:0007669"/>
    <property type="project" value="UniProtKB-ARBA"/>
</dbReference>
<dbReference type="RefSeq" id="WP_250872912.1">
    <property type="nucleotide sequence ID" value="NZ_JALXFV010000003.1"/>
</dbReference>
<dbReference type="InterPro" id="IPR050523">
    <property type="entry name" value="AKR_Detox_Biosynth"/>
</dbReference>
<dbReference type="SUPFAM" id="SSF51430">
    <property type="entry name" value="NAD(P)-linked oxidoreductase"/>
    <property type="match status" value="1"/>
</dbReference>
<dbReference type="InterPro" id="IPR036812">
    <property type="entry name" value="NAD(P)_OxRdtase_dom_sf"/>
</dbReference>
<dbReference type="Pfam" id="PF00248">
    <property type="entry name" value="Aldo_ket_red"/>
    <property type="match status" value="1"/>
</dbReference>
<gene>
    <name evidence="3" type="ORF">ACFSBT_06540</name>
</gene>
<keyword evidence="4" id="KW-1185">Reference proteome</keyword>
<evidence type="ECO:0000259" key="2">
    <source>
        <dbReference type="Pfam" id="PF00248"/>
    </source>
</evidence>
<dbReference type="PANTHER" id="PTHR43364">
    <property type="entry name" value="NADH-SPECIFIC METHYLGLYOXAL REDUCTASE-RELATED"/>
    <property type="match status" value="1"/>
</dbReference>
<reference evidence="3 4" key="1">
    <citation type="journal article" date="2019" name="Int. J. Syst. Evol. Microbiol.">
        <title>The Global Catalogue of Microorganisms (GCM) 10K type strain sequencing project: providing services to taxonomists for standard genome sequencing and annotation.</title>
        <authorList>
            <consortium name="The Broad Institute Genomics Platform"/>
            <consortium name="The Broad Institute Genome Sequencing Center for Infectious Disease"/>
            <person name="Wu L."/>
            <person name="Ma J."/>
        </authorList>
    </citation>
    <scope>NUCLEOTIDE SEQUENCE [LARGE SCALE GENOMIC DNA]</scope>
    <source>
        <strain evidence="3 4">CGMCC 1.12563</strain>
    </source>
</reference>
<comment type="caution">
    <text evidence="3">The sequence shown here is derived from an EMBL/GenBank/DDBJ whole genome shotgun (WGS) entry which is preliminary data.</text>
</comment>
<proteinExistence type="predicted"/>
<dbReference type="CDD" id="cd19080">
    <property type="entry name" value="AKR_AKR9A_9B"/>
    <property type="match status" value="1"/>
</dbReference>
<keyword evidence="1" id="KW-0560">Oxidoreductase</keyword>
<evidence type="ECO:0000313" key="3">
    <source>
        <dbReference type="EMBL" id="MFD1512937.1"/>
    </source>
</evidence>
<dbReference type="InterPro" id="IPR023210">
    <property type="entry name" value="NADP_OxRdtase_dom"/>
</dbReference>
<evidence type="ECO:0000313" key="4">
    <source>
        <dbReference type="Proteomes" id="UP001597187"/>
    </source>
</evidence>
<dbReference type="GO" id="GO:0016491">
    <property type="term" value="F:oxidoreductase activity"/>
    <property type="evidence" value="ECO:0007669"/>
    <property type="project" value="UniProtKB-KW"/>
</dbReference>
<dbReference type="Proteomes" id="UP001597187">
    <property type="component" value="Unassembled WGS sequence"/>
</dbReference>
<name>A0ABD6ATR8_9EURY</name>
<dbReference type="Gene3D" id="3.20.20.100">
    <property type="entry name" value="NADP-dependent oxidoreductase domain"/>
    <property type="match status" value="1"/>
</dbReference>
<dbReference type="AlphaFoldDB" id="A0ABD6ATR8"/>
<dbReference type="PANTHER" id="PTHR43364:SF4">
    <property type="entry name" value="NAD(P)-LINKED OXIDOREDUCTASE SUPERFAMILY PROTEIN"/>
    <property type="match status" value="1"/>
</dbReference>
<feature type="domain" description="NADP-dependent oxidoreductase" evidence="2">
    <location>
        <begin position="15"/>
        <end position="310"/>
    </location>
</feature>
<organism evidence="3 4">
    <name type="scientific">Halomarina rubra</name>
    <dbReference type="NCBI Taxonomy" id="2071873"/>
    <lineage>
        <taxon>Archaea</taxon>
        <taxon>Methanobacteriati</taxon>
        <taxon>Methanobacteriota</taxon>
        <taxon>Stenosarchaea group</taxon>
        <taxon>Halobacteria</taxon>
        <taxon>Halobacteriales</taxon>
        <taxon>Natronomonadaceae</taxon>
        <taxon>Halomarina</taxon>
    </lineage>
</organism>
<protein>
    <submittedName>
        <fullName evidence="3">Aldo/keto reductase</fullName>
    </submittedName>
</protein>
<sequence length="346" mass="38083">MRYRLLGNSGLRVSELALGTMTFGEDWGWGAGEDACREMFERYVEAGGNVVDTANNYTNGTSERIVGDLLDGRRDEFVVATKYSLSTRDGDPNASGNGRKNLFQSVDASLERLDTDYLDLLWVHAWDGVTPVEETMRALDDVVSSGRVHYVGFSDAPAWVVARAQTLAAERGWTPFSAIQVKYALTERTVERELLPMARALDLGVLVWSPLDGGVLTGKYVDGQREGDGRVTTTGRDLTEYQERVAREVVDVAADLDVTPAQVAIAWVRAQGDRYVPILGARTLDQLDDNLAALDVSLTDDHLARLDEASAVEMGFPHDFLARPAIRNILFGGTYDQLDAPNDYVE</sequence>